<keyword evidence="3" id="KW-1185">Reference proteome</keyword>
<evidence type="ECO:0000313" key="3">
    <source>
        <dbReference type="Proteomes" id="UP000008311"/>
    </source>
</evidence>
<evidence type="ECO:0000313" key="2">
    <source>
        <dbReference type="EMBL" id="EEF33831.1"/>
    </source>
</evidence>
<evidence type="ECO:0000256" key="1">
    <source>
        <dbReference type="SAM" id="MobiDB-lite"/>
    </source>
</evidence>
<dbReference type="EMBL" id="EQ974096">
    <property type="protein sequence ID" value="EEF33831.1"/>
    <property type="molecule type" value="Genomic_DNA"/>
</dbReference>
<reference evidence="3" key="1">
    <citation type="journal article" date="2010" name="Nat. Biotechnol.">
        <title>Draft genome sequence of the oilseed species Ricinus communis.</title>
        <authorList>
            <person name="Chan A.P."/>
            <person name="Crabtree J."/>
            <person name="Zhao Q."/>
            <person name="Lorenzi H."/>
            <person name="Orvis J."/>
            <person name="Puiu D."/>
            <person name="Melake-Berhan A."/>
            <person name="Jones K.M."/>
            <person name="Redman J."/>
            <person name="Chen G."/>
            <person name="Cahoon E.B."/>
            <person name="Gedil M."/>
            <person name="Stanke M."/>
            <person name="Haas B.J."/>
            <person name="Wortman J.R."/>
            <person name="Fraser-Liggett C.M."/>
            <person name="Ravel J."/>
            <person name="Rabinowicz P.D."/>
        </authorList>
    </citation>
    <scope>NUCLEOTIDE SEQUENCE [LARGE SCALE GENOMIC DNA]</scope>
    <source>
        <strain evidence="3">cv. Hale</strain>
    </source>
</reference>
<name>B9SRA0_RICCO</name>
<sequence>MHQKKGCQKMLNLLQRIRHLREAKAFKAKGVATRTMKEIPTKAPKQPNQKMHIGDSSKQTGYGLLPGLMSEGVIFSGTTVPVQNQRIIRHYTVPDKVEGNPFYGRFQALGLKWGAHLQYCQSLRDIKTESYRKLK</sequence>
<protein>
    <submittedName>
        <fullName evidence="2">Uncharacterized protein</fullName>
    </submittedName>
</protein>
<proteinExistence type="predicted"/>
<dbReference type="InParanoid" id="B9SRA0"/>
<gene>
    <name evidence="2" type="ORF">RCOM_0612950</name>
</gene>
<dbReference type="AlphaFoldDB" id="B9SRA0"/>
<dbReference type="Proteomes" id="UP000008311">
    <property type="component" value="Unassembled WGS sequence"/>
</dbReference>
<feature type="region of interest" description="Disordered" evidence="1">
    <location>
        <begin position="37"/>
        <end position="56"/>
    </location>
</feature>
<accession>B9SRA0</accession>
<organism evidence="2 3">
    <name type="scientific">Ricinus communis</name>
    <name type="common">Castor bean</name>
    <dbReference type="NCBI Taxonomy" id="3988"/>
    <lineage>
        <taxon>Eukaryota</taxon>
        <taxon>Viridiplantae</taxon>
        <taxon>Streptophyta</taxon>
        <taxon>Embryophyta</taxon>
        <taxon>Tracheophyta</taxon>
        <taxon>Spermatophyta</taxon>
        <taxon>Magnoliopsida</taxon>
        <taxon>eudicotyledons</taxon>
        <taxon>Gunneridae</taxon>
        <taxon>Pentapetalae</taxon>
        <taxon>rosids</taxon>
        <taxon>fabids</taxon>
        <taxon>Malpighiales</taxon>
        <taxon>Euphorbiaceae</taxon>
        <taxon>Acalyphoideae</taxon>
        <taxon>Acalypheae</taxon>
        <taxon>Ricinus</taxon>
    </lineage>
</organism>